<dbReference type="GO" id="GO:0016987">
    <property type="term" value="F:sigma factor activity"/>
    <property type="evidence" value="ECO:0007669"/>
    <property type="project" value="InterPro"/>
</dbReference>
<evidence type="ECO:0000259" key="1">
    <source>
        <dbReference type="Pfam" id="PF08281"/>
    </source>
</evidence>
<dbReference type="Proteomes" id="UP000287746">
    <property type="component" value="Unassembled WGS sequence"/>
</dbReference>
<dbReference type="GO" id="GO:0003677">
    <property type="term" value="F:DNA binding"/>
    <property type="evidence" value="ECO:0007669"/>
    <property type="project" value="InterPro"/>
</dbReference>
<name>A0A430FX79_9SPHN</name>
<sequence length="49" mass="5411">MPALPRRVFLLRHLDGLEVAAIGARLGLSIEDLERELAHAMEVLFRGAS</sequence>
<dbReference type="InterPro" id="IPR013324">
    <property type="entry name" value="RNA_pol_sigma_r3/r4-like"/>
</dbReference>
<dbReference type="GO" id="GO:0006352">
    <property type="term" value="P:DNA-templated transcription initiation"/>
    <property type="evidence" value="ECO:0007669"/>
    <property type="project" value="InterPro"/>
</dbReference>
<reference evidence="2 3" key="1">
    <citation type="submission" date="2018-07" db="EMBL/GenBank/DDBJ databases">
        <title>Genomic and Epidemiologic Investigation of an Indolent Hospital Outbreak.</title>
        <authorList>
            <person name="Johnson R.C."/>
            <person name="Deming C."/>
            <person name="Conlan S."/>
            <person name="Zellmer C.J."/>
            <person name="Michelin A.V."/>
            <person name="Lee-Lin S."/>
            <person name="Thomas P.J."/>
            <person name="Park M."/>
            <person name="Weingarten R.A."/>
            <person name="Less J."/>
            <person name="Dekker J.P."/>
            <person name="Frank K.M."/>
            <person name="Musser K.A."/>
            <person name="Mcquiston J.R."/>
            <person name="Henderson D.K."/>
            <person name="Lau A.F."/>
            <person name="Palmore T.N."/>
            <person name="Segre J.A."/>
        </authorList>
    </citation>
    <scope>NUCLEOTIDE SEQUENCE [LARGE SCALE GENOMIC DNA]</scope>
    <source>
        <strain evidence="2 3">SK-CDC1_0717</strain>
    </source>
</reference>
<accession>A0A430FX79</accession>
<dbReference type="SUPFAM" id="SSF88659">
    <property type="entry name" value="Sigma3 and sigma4 domains of RNA polymerase sigma factors"/>
    <property type="match status" value="1"/>
</dbReference>
<dbReference type="EMBL" id="QQYZ01000046">
    <property type="protein sequence ID" value="RSY76285.1"/>
    <property type="molecule type" value="Genomic_DNA"/>
</dbReference>
<evidence type="ECO:0000313" key="2">
    <source>
        <dbReference type="EMBL" id="RSY76285.1"/>
    </source>
</evidence>
<dbReference type="RefSeq" id="WP_126006353.1">
    <property type="nucleotide sequence ID" value="NZ_QQYZ01000046.1"/>
</dbReference>
<dbReference type="InterPro" id="IPR036388">
    <property type="entry name" value="WH-like_DNA-bd_sf"/>
</dbReference>
<evidence type="ECO:0000313" key="3">
    <source>
        <dbReference type="Proteomes" id="UP000287746"/>
    </source>
</evidence>
<proteinExistence type="predicted"/>
<protein>
    <recommendedName>
        <fullName evidence="1">RNA polymerase sigma factor 70 region 4 type 2 domain-containing protein</fullName>
    </recommendedName>
</protein>
<gene>
    <name evidence="2" type="ORF">DAH66_22145</name>
</gene>
<organism evidence="2 3">
    <name type="scientific">Sphingomonas koreensis</name>
    <dbReference type="NCBI Taxonomy" id="93064"/>
    <lineage>
        <taxon>Bacteria</taxon>
        <taxon>Pseudomonadati</taxon>
        <taxon>Pseudomonadota</taxon>
        <taxon>Alphaproteobacteria</taxon>
        <taxon>Sphingomonadales</taxon>
        <taxon>Sphingomonadaceae</taxon>
        <taxon>Sphingomonas</taxon>
    </lineage>
</organism>
<dbReference type="Pfam" id="PF08281">
    <property type="entry name" value="Sigma70_r4_2"/>
    <property type="match status" value="1"/>
</dbReference>
<dbReference type="Gene3D" id="1.10.10.10">
    <property type="entry name" value="Winged helix-like DNA-binding domain superfamily/Winged helix DNA-binding domain"/>
    <property type="match status" value="1"/>
</dbReference>
<feature type="domain" description="RNA polymerase sigma factor 70 region 4 type 2" evidence="1">
    <location>
        <begin position="1"/>
        <end position="42"/>
    </location>
</feature>
<dbReference type="InterPro" id="IPR013249">
    <property type="entry name" value="RNA_pol_sigma70_r4_t2"/>
</dbReference>
<comment type="caution">
    <text evidence="2">The sequence shown here is derived from an EMBL/GenBank/DDBJ whole genome shotgun (WGS) entry which is preliminary data.</text>
</comment>
<dbReference type="AlphaFoldDB" id="A0A430FX79"/>